<sequence length="235" mass="25656">MQSGDMTQIASHLVTLRLPADMIHLIERTARAQAKSPADLIRGALLASLSQGGSTVAERLRKHVALAECFELADGWLDLQAQLRGLGFVLRHNGEEQVCLHDFPSQDFLCSLHDIGQNLGELTRRYHSPFPGLRPEAAAEAAPEPVPAPMLQTAPQAATETAEIEPLVQPQPVFHSLRRKPRPEPDRPKLVAVSTAPTEDELDAAFSNAMFRSRRAAQAVRFSAEPDLRATPIAS</sequence>
<proteinExistence type="predicted"/>
<keyword evidence="3" id="KW-1185">Reference proteome</keyword>
<evidence type="ECO:0000256" key="1">
    <source>
        <dbReference type="SAM" id="MobiDB-lite"/>
    </source>
</evidence>
<dbReference type="RefSeq" id="WP_406721312.1">
    <property type="nucleotide sequence ID" value="NZ_CP135443.1"/>
</dbReference>
<gene>
    <name evidence="2" type="ORF">RPE78_04300</name>
</gene>
<evidence type="ECO:0000313" key="3">
    <source>
        <dbReference type="Proteomes" id="UP001623290"/>
    </source>
</evidence>
<dbReference type="Proteomes" id="UP001623290">
    <property type="component" value="Chromosome"/>
</dbReference>
<dbReference type="EMBL" id="CP135443">
    <property type="protein sequence ID" value="WRY34520.1"/>
    <property type="molecule type" value="Genomic_DNA"/>
</dbReference>
<accession>A0ABZ1E0D6</accession>
<organism evidence="2 3">
    <name type="scientific">Thioclava litoralis</name>
    <dbReference type="NCBI Taxonomy" id="3076557"/>
    <lineage>
        <taxon>Bacteria</taxon>
        <taxon>Pseudomonadati</taxon>
        <taxon>Pseudomonadota</taxon>
        <taxon>Alphaproteobacteria</taxon>
        <taxon>Rhodobacterales</taxon>
        <taxon>Paracoccaceae</taxon>
        <taxon>Thioclava</taxon>
    </lineage>
</organism>
<feature type="region of interest" description="Disordered" evidence="1">
    <location>
        <begin position="167"/>
        <end position="198"/>
    </location>
</feature>
<protein>
    <submittedName>
        <fullName evidence="2">Uncharacterized protein</fullName>
    </submittedName>
</protein>
<reference evidence="2 3" key="1">
    <citation type="submission" date="2023-09" db="EMBL/GenBank/DDBJ databases">
        <title>Thioclava shenzhenensis sp. nov., a multidrug resistant bacteria-antagonizing species isolated from coastal seawater.</title>
        <authorList>
            <person name="Long M."/>
        </authorList>
    </citation>
    <scope>NUCLEOTIDE SEQUENCE [LARGE SCALE GENOMIC DNA]</scope>
    <source>
        <strain evidence="2 3">FTW29</strain>
    </source>
</reference>
<evidence type="ECO:0000313" key="2">
    <source>
        <dbReference type="EMBL" id="WRY34520.1"/>
    </source>
</evidence>
<name>A0ABZ1E0D6_9RHOB</name>